<feature type="domain" description="Type II/III secretion system secretin-like" evidence="5">
    <location>
        <begin position="334"/>
        <end position="498"/>
    </location>
</feature>
<reference evidence="6 7" key="1">
    <citation type="journal article" date="2011" name="Front. Microbiol.">
        <title>Genomic signatures of strain selection and enhancement in Bacillus atrophaeus var. globigii, a historical biowarfare simulant.</title>
        <authorList>
            <person name="Gibbons H.S."/>
            <person name="Broomall S.M."/>
            <person name="McNew L.A."/>
            <person name="Daligault H."/>
            <person name="Chapman C."/>
            <person name="Bruce D."/>
            <person name="Karavis M."/>
            <person name="Krepps M."/>
            <person name="McGregor P.A."/>
            <person name="Hong C."/>
            <person name="Park K.H."/>
            <person name="Akmal A."/>
            <person name="Feldman A."/>
            <person name="Lin J.S."/>
            <person name="Chang W.E."/>
            <person name="Higgs B.W."/>
            <person name="Demirev P."/>
            <person name="Lindquist J."/>
            <person name="Liem A."/>
            <person name="Fochler E."/>
            <person name="Read T.D."/>
            <person name="Tapia R."/>
            <person name="Johnson S."/>
            <person name="Bishop-Lilly K.A."/>
            <person name="Detter C."/>
            <person name="Han C."/>
            <person name="Sozhamannan S."/>
            <person name="Rosenzweig C.N."/>
            <person name="Skowronski E.W."/>
        </authorList>
    </citation>
    <scope>NUCLEOTIDE SEQUENCE [LARGE SCALE GENOMIC DNA]</scope>
    <source>
        <strain evidence="6 7">Y4G10-17</strain>
    </source>
</reference>
<proteinExistence type="inferred from homology"/>
<dbReference type="GO" id="GO:0016020">
    <property type="term" value="C:membrane"/>
    <property type="evidence" value="ECO:0007669"/>
    <property type="project" value="UniProtKB-SubCell"/>
</dbReference>
<protein>
    <recommendedName>
        <fullName evidence="5">Type II/III secretion system secretin-like domain-containing protein</fullName>
    </recommendedName>
</protein>
<evidence type="ECO:0000256" key="3">
    <source>
        <dbReference type="ARBA" id="ARBA00023136"/>
    </source>
</evidence>
<dbReference type="InterPro" id="IPR050810">
    <property type="entry name" value="Bact_Secretion_Sys_Channel"/>
</dbReference>
<dbReference type="AlphaFoldDB" id="A0A432WL43"/>
<dbReference type="EMBL" id="PIPO01000001">
    <property type="protein sequence ID" value="RUO34484.1"/>
    <property type="molecule type" value="Genomic_DNA"/>
</dbReference>
<organism evidence="6 7">
    <name type="scientific">Aliidiomarina soli</name>
    <dbReference type="NCBI Taxonomy" id="1928574"/>
    <lineage>
        <taxon>Bacteria</taxon>
        <taxon>Pseudomonadati</taxon>
        <taxon>Pseudomonadota</taxon>
        <taxon>Gammaproteobacteria</taxon>
        <taxon>Alteromonadales</taxon>
        <taxon>Idiomarinaceae</taxon>
        <taxon>Aliidiomarina</taxon>
    </lineage>
</organism>
<dbReference type="Proteomes" id="UP000287823">
    <property type="component" value="Unassembled WGS sequence"/>
</dbReference>
<evidence type="ECO:0000313" key="7">
    <source>
        <dbReference type="Proteomes" id="UP000287823"/>
    </source>
</evidence>
<comment type="similarity">
    <text evidence="4">Belongs to the bacterial secretin family.</text>
</comment>
<keyword evidence="3" id="KW-0472">Membrane</keyword>
<name>A0A432WL43_9GAMM</name>
<sequence>MNGATLCQARAGAVAVMIVILTGCSASKGYQQAYAHAEDKLAAAYAEPQRTSKPSLVQLDSGFFVPSLPIDGPEPGWGQQWTEFTFDSYPLQQALRELLLPEGVSVRLLDQIDPQQPVTLAFSGTLSEALQQISLLSGVYLQQGAQMVTARRFEMAEFDVAFLAGTTNFFLGEDTPAQRNTTQQSVLQTAPASEDSSQYLNFTSESLSVWNDLELALTLLLSAEGELAINQSSTSVLVRDYPQYVEQVRAYLLQQNQRLTRQVAVDVQIIDVSFSDSQQVGIDWDLIYQSTSGSGIVNFASSFAQSNGGMSNTAELGYTRQGGRFDGSQVLIDALSQQGVVEVSTHPRVVSLNNQIAKIVLQDNATYLASAGSTATANVGSSDLLIPGVVTTGFELYVLPKVANQQVVMQLSTSLSDLIAIDQVTSGEKTIQTPHTNRKKFFMKAMVADGETLLISGLQNSRRHWREQRNLFSFLFGGRRDTTQLRSETLLLLTPRILPTADVL</sequence>
<dbReference type="GO" id="GO:0009306">
    <property type="term" value="P:protein secretion"/>
    <property type="evidence" value="ECO:0007669"/>
    <property type="project" value="InterPro"/>
</dbReference>
<comment type="subcellular location">
    <subcellularLocation>
        <location evidence="1">Membrane</location>
    </subcellularLocation>
</comment>
<dbReference type="PANTHER" id="PTHR30332">
    <property type="entry name" value="PROBABLE GENERAL SECRETION PATHWAY PROTEIN D"/>
    <property type="match status" value="1"/>
</dbReference>
<comment type="caution">
    <text evidence="6">The sequence shown here is derived from an EMBL/GenBank/DDBJ whole genome shotgun (WGS) entry which is preliminary data.</text>
</comment>
<evidence type="ECO:0000313" key="6">
    <source>
        <dbReference type="EMBL" id="RUO34484.1"/>
    </source>
</evidence>
<dbReference type="InterPro" id="IPR004846">
    <property type="entry name" value="T2SS/T3SS_dom"/>
</dbReference>
<evidence type="ECO:0000259" key="5">
    <source>
        <dbReference type="Pfam" id="PF00263"/>
    </source>
</evidence>
<dbReference type="RefSeq" id="WP_126797566.1">
    <property type="nucleotide sequence ID" value="NZ_PIPO01000001.1"/>
</dbReference>
<keyword evidence="2" id="KW-0732">Signal</keyword>
<evidence type="ECO:0000256" key="4">
    <source>
        <dbReference type="RuleBase" id="RU004003"/>
    </source>
</evidence>
<gene>
    <name evidence="6" type="ORF">CWE14_00250</name>
</gene>
<evidence type="ECO:0000256" key="1">
    <source>
        <dbReference type="ARBA" id="ARBA00004370"/>
    </source>
</evidence>
<accession>A0A432WL43</accession>
<dbReference type="PANTHER" id="PTHR30332:SF24">
    <property type="entry name" value="SECRETIN GSPD-RELATED"/>
    <property type="match status" value="1"/>
</dbReference>
<dbReference type="GO" id="GO:0015627">
    <property type="term" value="C:type II protein secretion system complex"/>
    <property type="evidence" value="ECO:0007669"/>
    <property type="project" value="TreeGrafter"/>
</dbReference>
<dbReference type="Pfam" id="PF00263">
    <property type="entry name" value="Secretin"/>
    <property type="match status" value="1"/>
</dbReference>
<evidence type="ECO:0000256" key="2">
    <source>
        <dbReference type="ARBA" id="ARBA00022729"/>
    </source>
</evidence>
<keyword evidence="7" id="KW-1185">Reference proteome</keyword>